<evidence type="ECO:0000313" key="4">
    <source>
        <dbReference type="Proteomes" id="UP000193529"/>
    </source>
</evidence>
<proteinExistence type="predicted"/>
<dbReference type="AlphaFoldDB" id="A0A1X1Z5U7"/>
<reference evidence="3 4" key="1">
    <citation type="submission" date="2016-01" db="EMBL/GenBank/DDBJ databases">
        <title>The new phylogeny of the genus Mycobacterium.</title>
        <authorList>
            <person name="Tarcisio F."/>
            <person name="Conor M."/>
            <person name="Antonella G."/>
            <person name="Elisabetta G."/>
            <person name="Giulia F.S."/>
            <person name="Sara T."/>
            <person name="Anna F."/>
            <person name="Clotilde B."/>
            <person name="Roberto B."/>
            <person name="Veronica D.S."/>
            <person name="Fabio R."/>
            <person name="Monica P."/>
            <person name="Olivier J."/>
            <person name="Enrico T."/>
            <person name="Nicola S."/>
        </authorList>
    </citation>
    <scope>NUCLEOTIDE SEQUENCE [LARGE SCALE GENOMIC DNA]</scope>
    <source>
        <strain evidence="3 4">DSM 44572</strain>
    </source>
</reference>
<evidence type="ECO:0000256" key="1">
    <source>
        <dbReference type="SAM" id="MobiDB-lite"/>
    </source>
</evidence>
<comment type="caution">
    <text evidence="3">The sequence shown here is derived from an EMBL/GenBank/DDBJ whole genome shotgun (WGS) entry which is preliminary data.</text>
</comment>
<dbReference type="EMBL" id="LQPJ01000136">
    <property type="protein sequence ID" value="ORW18666.1"/>
    <property type="molecule type" value="Genomic_DNA"/>
</dbReference>
<keyword evidence="2" id="KW-0472">Membrane</keyword>
<evidence type="ECO:0008006" key="5">
    <source>
        <dbReference type="Google" id="ProtNLM"/>
    </source>
</evidence>
<feature type="transmembrane region" description="Helical" evidence="2">
    <location>
        <begin position="46"/>
        <end position="70"/>
    </location>
</feature>
<evidence type="ECO:0000313" key="3">
    <source>
        <dbReference type="EMBL" id="ORW18666.1"/>
    </source>
</evidence>
<name>A0A1X1Z5U7_9MYCO</name>
<sequence>MRYAATAVVAKPQGGPTVGAKHRLCEAGEQSRPPTSRTARRSMSGVSLACEIVSASLLGVASLAGLFAYVEPEKPTVEATVGSPPISQPLRQQGTVVAVSADSVTARSANGYTQTYLVTPNTAVISRDGSQPASAASRFTVNEQVDIVGTIQDGTALATAVADRGSSNGDGPPMDYVAAQPVSAAPGRA</sequence>
<feature type="region of interest" description="Disordered" evidence="1">
    <location>
        <begin position="162"/>
        <end position="189"/>
    </location>
</feature>
<accession>A0A1X1Z5U7</accession>
<keyword evidence="4" id="KW-1185">Reference proteome</keyword>
<dbReference type="OrthoDB" id="4753209at2"/>
<evidence type="ECO:0000256" key="2">
    <source>
        <dbReference type="SAM" id="Phobius"/>
    </source>
</evidence>
<keyword evidence="2" id="KW-1133">Transmembrane helix</keyword>
<keyword evidence="2" id="KW-0812">Transmembrane</keyword>
<protein>
    <recommendedName>
        <fullName evidence="5">DUF5666 domain-containing protein</fullName>
    </recommendedName>
</protein>
<organism evidence="3 4">
    <name type="scientific">Mycobacterium palustre</name>
    <dbReference type="NCBI Taxonomy" id="153971"/>
    <lineage>
        <taxon>Bacteria</taxon>
        <taxon>Bacillati</taxon>
        <taxon>Actinomycetota</taxon>
        <taxon>Actinomycetes</taxon>
        <taxon>Mycobacteriales</taxon>
        <taxon>Mycobacteriaceae</taxon>
        <taxon>Mycobacterium</taxon>
        <taxon>Mycobacterium simiae complex</taxon>
    </lineage>
</organism>
<dbReference type="Proteomes" id="UP000193529">
    <property type="component" value="Unassembled WGS sequence"/>
</dbReference>
<gene>
    <name evidence="3" type="ORF">AWC19_17875</name>
</gene>